<dbReference type="GO" id="GO:0003723">
    <property type="term" value="F:RNA binding"/>
    <property type="evidence" value="ECO:0007669"/>
    <property type="project" value="UniProtKB-KW"/>
</dbReference>
<keyword evidence="2" id="KW-0694">RNA-binding</keyword>
<dbReference type="InterPro" id="IPR000037">
    <property type="entry name" value="SsrA-bd_prot"/>
</dbReference>
<dbReference type="SUPFAM" id="SSF74982">
    <property type="entry name" value="Small protein B (SmpB)"/>
    <property type="match status" value="1"/>
</dbReference>
<dbReference type="Pfam" id="PF01668">
    <property type="entry name" value="SmpB"/>
    <property type="match status" value="1"/>
</dbReference>
<dbReference type="PANTHER" id="PTHR30308:SF2">
    <property type="entry name" value="SSRA-BINDING PROTEIN"/>
    <property type="match status" value="1"/>
</dbReference>
<accession>A0A9W7E537</accession>
<proteinExistence type="inferred from homology"/>
<dbReference type="GO" id="GO:0070930">
    <property type="term" value="P:trans-translation-dependent protein tagging"/>
    <property type="evidence" value="ECO:0007669"/>
    <property type="project" value="TreeGrafter"/>
</dbReference>
<reference evidence="5" key="1">
    <citation type="journal article" date="2023" name="Commun. Biol.">
        <title>Genome analysis of Parmales, the sister group of diatoms, reveals the evolutionary specialization of diatoms from phago-mixotrophs to photoautotrophs.</title>
        <authorList>
            <person name="Ban H."/>
            <person name="Sato S."/>
            <person name="Yoshikawa S."/>
            <person name="Yamada K."/>
            <person name="Nakamura Y."/>
            <person name="Ichinomiya M."/>
            <person name="Sato N."/>
            <person name="Blanc-Mathieu R."/>
            <person name="Endo H."/>
            <person name="Kuwata A."/>
            <person name="Ogata H."/>
        </authorList>
    </citation>
    <scope>NUCLEOTIDE SEQUENCE [LARGE SCALE GENOMIC DNA]</scope>
    <source>
        <strain evidence="5">NIES 3700</strain>
    </source>
</reference>
<gene>
    <name evidence="4" type="ORF">TrLO_g8847</name>
</gene>
<dbReference type="NCBIfam" id="NF003843">
    <property type="entry name" value="PRK05422.1"/>
    <property type="match status" value="1"/>
</dbReference>
<evidence type="ECO:0008006" key="6">
    <source>
        <dbReference type="Google" id="ProtNLM"/>
    </source>
</evidence>
<dbReference type="OrthoDB" id="4717at2759"/>
<dbReference type="InterPro" id="IPR023620">
    <property type="entry name" value="SmpB"/>
</dbReference>
<evidence type="ECO:0000256" key="1">
    <source>
        <dbReference type="ARBA" id="ARBA00022490"/>
    </source>
</evidence>
<evidence type="ECO:0000313" key="5">
    <source>
        <dbReference type="Proteomes" id="UP001165122"/>
    </source>
</evidence>
<dbReference type="EMBL" id="BRXW01000552">
    <property type="protein sequence ID" value="GMH65510.1"/>
    <property type="molecule type" value="Genomic_DNA"/>
</dbReference>
<evidence type="ECO:0000256" key="2">
    <source>
        <dbReference type="ARBA" id="ARBA00022884"/>
    </source>
</evidence>
<dbReference type="PANTHER" id="PTHR30308">
    <property type="entry name" value="TMRNA-BINDING COMPONENT OF TRANS-TRANSLATION TAGGING COMPLEX"/>
    <property type="match status" value="1"/>
</dbReference>
<dbReference type="AlphaFoldDB" id="A0A9W7E537"/>
<dbReference type="HAMAP" id="MF_00023">
    <property type="entry name" value="SmpB"/>
    <property type="match status" value="1"/>
</dbReference>
<evidence type="ECO:0000256" key="3">
    <source>
        <dbReference type="SAM" id="SignalP"/>
    </source>
</evidence>
<dbReference type="NCBIfam" id="TIGR00086">
    <property type="entry name" value="smpB"/>
    <property type="match status" value="1"/>
</dbReference>
<protein>
    <recommendedName>
        <fullName evidence="6">SsrA-binding protein</fullName>
    </recommendedName>
</protein>
<dbReference type="PROSITE" id="PS01317">
    <property type="entry name" value="SSRP"/>
    <property type="match status" value="1"/>
</dbReference>
<keyword evidence="1" id="KW-0963">Cytoplasm</keyword>
<dbReference type="InterPro" id="IPR020081">
    <property type="entry name" value="SsrA-bd_prot_CS"/>
</dbReference>
<name>A0A9W7E537_9STRA</name>
<feature type="signal peptide" evidence="3">
    <location>
        <begin position="1"/>
        <end position="24"/>
    </location>
</feature>
<keyword evidence="5" id="KW-1185">Reference proteome</keyword>
<dbReference type="GO" id="GO:0005829">
    <property type="term" value="C:cytosol"/>
    <property type="evidence" value="ECO:0007669"/>
    <property type="project" value="TreeGrafter"/>
</dbReference>
<comment type="caution">
    <text evidence="4">The sequence shown here is derived from an EMBL/GenBank/DDBJ whole genome shotgun (WGS) entry which is preliminary data.</text>
</comment>
<dbReference type="Gene3D" id="2.40.280.10">
    <property type="match status" value="1"/>
</dbReference>
<sequence>MSNFLKYLLLLVLLLFVTSASSLAQYKPSNQQKKAVRKTKPYVRHISANKQARRYYEILDTYQAGISLAGSEVKSARLGTVSLQSSYIKVTGSSCFLVNSRFSEYANAFNGGHEPIKDRRLLLHKREALKISQQIDQKGLTCVPLKMYFNEDGRIKLDIGVGRGKDNRDRRQDIKEREGKRTVARQLKNFNFG</sequence>
<dbReference type="Proteomes" id="UP001165122">
    <property type="component" value="Unassembled WGS sequence"/>
</dbReference>
<evidence type="ECO:0000313" key="4">
    <source>
        <dbReference type="EMBL" id="GMH65510.1"/>
    </source>
</evidence>
<organism evidence="4 5">
    <name type="scientific">Triparma laevis f. longispina</name>
    <dbReference type="NCBI Taxonomy" id="1714387"/>
    <lineage>
        <taxon>Eukaryota</taxon>
        <taxon>Sar</taxon>
        <taxon>Stramenopiles</taxon>
        <taxon>Ochrophyta</taxon>
        <taxon>Bolidophyceae</taxon>
        <taxon>Parmales</taxon>
        <taxon>Triparmaceae</taxon>
        <taxon>Triparma</taxon>
    </lineage>
</organism>
<feature type="chain" id="PRO_5040776325" description="SsrA-binding protein" evidence="3">
    <location>
        <begin position="25"/>
        <end position="193"/>
    </location>
</feature>
<keyword evidence="3" id="KW-0732">Signal</keyword>